<organism evidence="4">
    <name type="scientific">uncultured Caudovirales phage</name>
    <dbReference type="NCBI Taxonomy" id="2100421"/>
    <lineage>
        <taxon>Viruses</taxon>
        <taxon>Duplodnaviria</taxon>
        <taxon>Heunggongvirae</taxon>
        <taxon>Uroviricota</taxon>
        <taxon>Caudoviricetes</taxon>
        <taxon>Peduoviridae</taxon>
        <taxon>Maltschvirus</taxon>
        <taxon>Maltschvirus maltsch</taxon>
    </lineage>
</organism>
<proteinExistence type="predicted"/>
<gene>
    <name evidence="2" type="ORF">UFOVP1120_10</name>
    <name evidence="3" type="ORF">UFOVP1183_4</name>
    <name evidence="4" type="ORF">UFOVP1227_36</name>
    <name evidence="5" type="ORF">UFOVP1571_10</name>
    <name evidence="1" type="ORF">UFOVP955_29</name>
</gene>
<evidence type="ECO:0000313" key="4">
    <source>
        <dbReference type="EMBL" id="CAB4191419.1"/>
    </source>
</evidence>
<evidence type="ECO:0000313" key="5">
    <source>
        <dbReference type="EMBL" id="CAB5229637.1"/>
    </source>
</evidence>
<name>A0A6J5R3E2_9CAUD</name>
<accession>A0A6J5R3E2</accession>
<protein>
    <submittedName>
        <fullName evidence="4">Uncharacterized protein</fullName>
    </submittedName>
</protein>
<evidence type="ECO:0000313" key="2">
    <source>
        <dbReference type="EMBL" id="CAB4185158.1"/>
    </source>
</evidence>
<sequence length="46" mass="5026">MTDLEQLLVDRAKVDPAWAGVLLVYLTGRDELPDAFANRAPAARGE</sequence>
<evidence type="ECO:0000313" key="3">
    <source>
        <dbReference type="EMBL" id="CAB4188179.1"/>
    </source>
</evidence>
<dbReference type="EMBL" id="LR798413">
    <property type="protein sequence ID" value="CAB5229637.1"/>
    <property type="molecule type" value="Genomic_DNA"/>
</dbReference>
<dbReference type="EMBL" id="LR796904">
    <property type="protein sequence ID" value="CAB4173502.1"/>
    <property type="molecule type" value="Genomic_DNA"/>
</dbReference>
<reference evidence="4" key="1">
    <citation type="submission" date="2020-05" db="EMBL/GenBank/DDBJ databases">
        <authorList>
            <person name="Chiriac C."/>
            <person name="Salcher M."/>
            <person name="Ghai R."/>
            <person name="Kavagutti S V."/>
        </authorList>
    </citation>
    <scope>NUCLEOTIDE SEQUENCE</scope>
</reference>
<evidence type="ECO:0000313" key="1">
    <source>
        <dbReference type="EMBL" id="CAB4173502.1"/>
    </source>
</evidence>
<dbReference type="EMBL" id="LR797074">
    <property type="protein sequence ID" value="CAB4185158.1"/>
    <property type="molecule type" value="Genomic_DNA"/>
</dbReference>
<dbReference type="EMBL" id="LR797125">
    <property type="protein sequence ID" value="CAB4188179.1"/>
    <property type="molecule type" value="Genomic_DNA"/>
</dbReference>
<dbReference type="EMBL" id="LR797172">
    <property type="protein sequence ID" value="CAB4191419.1"/>
    <property type="molecule type" value="Genomic_DNA"/>
</dbReference>